<dbReference type="STRING" id="888062.HMPREF9083_0517"/>
<dbReference type="SUPFAM" id="SSF55298">
    <property type="entry name" value="YjgF-like"/>
    <property type="match status" value="1"/>
</dbReference>
<dbReference type="Proteomes" id="UP000003503">
    <property type="component" value="Unassembled WGS sequence"/>
</dbReference>
<dbReference type="PANTHER" id="PTHR11803:SF59">
    <property type="entry name" value="ENDORIBONUCLEASE"/>
    <property type="match status" value="1"/>
</dbReference>
<keyword evidence="3" id="KW-1185">Reference proteome</keyword>
<dbReference type="Gene3D" id="3.30.1330.40">
    <property type="entry name" value="RutC-like"/>
    <property type="match status" value="1"/>
</dbReference>
<sequence>MTDVFIFLLYTVVDKEVFFMKIIYSENAPAAIGPYSQAIKTGNLLFISGQIGFIPSTGKLAGNSVDEQAEQICANIKAVLKEAGLSMSDVVKTTCFLTDMGEFKKFNAVYAKHFISKPARSCIGVTALPSGAVCEIEVIAEFK</sequence>
<gene>
    <name evidence="2" type="ORF">HMPREF9083_0517</name>
</gene>
<organism evidence="2 3">
    <name type="scientific">Dialister micraerophilus DSM 19965</name>
    <dbReference type="NCBI Taxonomy" id="888062"/>
    <lineage>
        <taxon>Bacteria</taxon>
        <taxon>Bacillati</taxon>
        <taxon>Bacillota</taxon>
        <taxon>Negativicutes</taxon>
        <taxon>Veillonellales</taxon>
        <taxon>Veillonellaceae</taxon>
        <taxon>Dialister</taxon>
    </lineage>
</organism>
<comment type="similarity">
    <text evidence="1">Belongs to the RutC family.</text>
</comment>
<comment type="caution">
    <text evidence="2">The sequence shown here is derived from an EMBL/GenBank/DDBJ whole genome shotgun (WGS) entry which is preliminary data.</text>
</comment>
<proteinExistence type="inferred from homology"/>
<dbReference type="InterPro" id="IPR035959">
    <property type="entry name" value="RutC-like_sf"/>
</dbReference>
<name>F2BWF0_9FIRM</name>
<dbReference type="GO" id="GO:0005829">
    <property type="term" value="C:cytosol"/>
    <property type="evidence" value="ECO:0007669"/>
    <property type="project" value="TreeGrafter"/>
</dbReference>
<dbReference type="eggNOG" id="COG0251">
    <property type="taxonomic scope" value="Bacteria"/>
</dbReference>
<dbReference type="CDD" id="cd00448">
    <property type="entry name" value="YjgF_YER057c_UK114_family"/>
    <property type="match status" value="1"/>
</dbReference>
<dbReference type="InterPro" id="IPR006175">
    <property type="entry name" value="YjgF/YER057c/UK114"/>
</dbReference>
<reference evidence="2 3" key="1">
    <citation type="submission" date="2011-02" db="EMBL/GenBank/DDBJ databases">
        <authorList>
            <person name="Muzny D."/>
            <person name="Qin X."/>
            <person name="Deng J."/>
            <person name="Jiang H."/>
            <person name="Liu Y."/>
            <person name="Qu J."/>
            <person name="Song X.-Z."/>
            <person name="Zhang L."/>
            <person name="Thornton R."/>
            <person name="Coyle M."/>
            <person name="Francisco L."/>
            <person name="Jackson L."/>
            <person name="Javaid M."/>
            <person name="Korchina V."/>
            <person name="Kovar C."/>
            <person name="Mata R."/>
            <person name="Mathew T."/>
            <person name="Ngo R."/>
            <person name="Nguyen L."/>
            <person name="Nguyen N."/>
            <person name="Okwuonu G."/>
            <person name="Ongeri F."/>
            <person name="Pham C."/>
            <person name="Simmons D."/>
            <person name="Wilczek-Boney K."/>
            <person name="Hale W."/>
            <person name="Jakkamsetti A."/>
            <person name="Pham P."/>
            <person name="Ruth R."/>
            <person name="San Lucas F."/>
            <person name="Warren J."/>
            <person name="Zhang J."/>
            <person name="Zhao Z."/>
            <person name="Zhou C."/>
            <person name="Zhu D."/>
            <person name="Lee S."/>
            <person name="Bess C."/>
            <person name="Blankenburg K."/>
            <person name="Forbes L."/>
            <person name="Fu Q."/>
            <person name="Gubbala S."/>
            <person name="Hirani K."/>
            <person name="Jayaseelan J.C."/>
            <person name="Lara F."/>
            <person name="Munidasa M."/>
            <person name="Palculict T."/>
            <person name="Patil S."/>
            <person name="Pu L.-L."/>
            <person name="Saada N."/>
            <person name="Tang L."/>
            <person name="Weissenberger G."/>
            <person name="Zhu Y."/>
            <person name="Hemphill L."/>
            <person name="Shang Y."/>
            <person name="Youmans B."/>
            <person name="Ayvaz T."/>
            <person name="Ross M."/>
            <person name="Santibanez J."/>
            <person name="Aqrawi P."/>
            <person name="Gross S."/>
            <person name="Joshi V."/>
            <person name="Fowler G."/>
            <person name="Nazareth L."/>
            <person name="Reid J."/>
            <person name="Worley K."/>
            <person name="Petrosino J."/>
            <person name="Highlander S."/>
            <person name="Gibbs R."/>
        </authorList>
    </citation>
    <scope>NUCLEOTIDE SEQUENCE [LARGE SCALE GENOMIC DNA]</scope>
    <source>
        <strain evidence="2 3">DSM 19965</strain>
    </source>
</reference>
<dbReference type="PANTHER" id="PTHR11803">
    <property type="entry name" value="2-IMINOBUTANOATE/2-IMINOPROPANOATE DEAMINASE RIDA"/>
    <property type="match status" value="1"/>
</dbReference>
<dbReference type="EMBL" id="AFBB01000009">
    <property type="protein sequence ID" value="EGF14817.1"/>
    <property type="molecule type" value="Genomic_DNA"/>
</dbReference>
<evidence type="ECO:0000313" key="3">
    <source>
        <dbReference type="Proteomes" id="UP000003503"/>
    </source>
</evidence>
<dbReference type="GO" id="GO:0019239">
    <property type="term" value="F:deaminase activity"/>
    <property type="evidence" value="ECO:0007669"/>
    <property type="project" value="TreeGrafter"/>
</dbReference>
<evidence type="ECO:0000313" key="2">
    <source>
        <dbReference type="EMBL" id="EGF14817.1"/>
    </source>
</evidence>
<dbReference type="HOGENOM" id="CLU_100715_7_3_9"/>
<dbReference type="Pfam" id="PF01042">
    <property type="entry name" value="Ribonuc_L-PSP"/>
    <property type="match status" value="1"/>
</dbReference>
<dbReference type="FunFam" id="3.30.1330.40:FF:000001">
    <property type="entry name" value="L-PSP family endoribonuclease"/>
    <property type="match status" value="1"/>
</dbReference>
<dbReference type="NCBIfam" id="TIGR00004">
    <property type="entry name" value="Rid family detoxifying hydrolase"/>
    <property type="match status" value="1"/>
</dbReference>
<protein>
    <submittedName>
        <fullName evidence="2">Endoribonuclease L-PSP family protein</fullName>
    </submittedName>
</protein>
<dbReference type="InterPro" id="IPR006056">
    <property type="entry name" value="RidA"/>
</dbReference>
<accession>F2BWF0</accession>
<dbReference type="AlphaFoldDB" id="F2BWF0"/>
<evidence type="ECO:0000256" key="1">
    <source>
        <dbReference type="ARBA" id="ARBA00010552"/>
    </source>
</evidence>